<dbReference type="AlphaFoldDB" id="A0A1I4WDI2"/>
<organism evidence="2 3">
    <name type="scientific">Dokdonella immobilis</name>
    <dbReference type="NCBI Taxonomy" id="578942"/>
    <lineage>
        <taxon>Bacteria</taxon>
        <taxon>Pseudomonadati</taxon>
        <taxon>Pseudomonadota</taxon>
        <taxon>Gammaproteobacteria</taxon>
        <taxon>Lysobacterales</taxon>
        <taxon>Rhodanobacteraceae</taxon>
        <taxon>Dokdonella</taxon>
    </lineage>
</organism>
<reference evidence="2 3" key="1">
    <citation type="submission" date="2016-10" db="EMBL/GenBank/DDBJ databases">
        <authorList>
            <person name="de Groot N.N."/>
        </authorList>
    </citation>
    <scope>NUCLEOTIDE SEQUENCE [LARGE SCALE GENOMIC DNA]</scope>
    <source>
        <strain evidence="2 3">CGMCC 1.7659</strain>
    </source>
</reference>
<name>A0A1I4WDI2_9GAMM</name>
<evidence type="ECO:0000313" key="3">
    <source>
        <dbReference type="Proteomes" id="UP000198575"/>
    </source>
</evidence>
<dbReference type="EMBL" id="FOVF01000004">
    <property type="protein sequence ID" value="SFN11310.1"/>
    <property type="molecule type" value="Genomic_DNA"/>
</dbReference>
<keyword evidence="3" id="KW-1185">Reference proteome</keyword>
<accession>A0A1I4WDI2</accession>
<sequence length="182" mass="20516">MAEPKKPAAEADAERNVDQIRDILFGGQMRDYERRFQELGQRLEAEMARLRESQDKRLAQIDKRVDEQFEKLARQLRQEISDRSQAVDDLETRVQQAARTARAEINNALEGLSGELGAVDERLRDALAELGSALNERSSEAAASLARNSAELRADKVGREDLSALLTELALRLKGDFELPKR</sequence>
<dbReference type="OrthoDB" id="5623405at2"/>
<feature type="coiled-coil region" evidence="1">
    <location>
        <begin position="29"/>
        <end position="107"/>
    </location>
</feature>
<dbReference type="Gene3D" id="1.20.120.20">
    <property type="entry name" value="Apolipoprotein"/>
    <property type="match status" value="1"/>
</dbReference>
<gene>
    <name evidence="2" type="ORF">SAMN05216289_104182</name>
</gene>
<protein>
    <submittedName>
        <fullName evidence="2">Uncharacterized protein</fullName>
    </submittedName>
</protein>
<evidence type="ECO:0000256" key="1">
    <source>
        <dbReference type="SAM" id="Coils"/>
    </source>
</evidence>
<proteinExistence type="predicted"/>
<dbReference type="RefSeq" id="WP_092405530.1">
    <property type="nucleotide sequence ID" value="NZ_FOVF01000004.1"/>
</dbReference>
<dbReference type="STRING" id="578942.SAMN05216289_104182"/>
<dbReference type="Proteomes" id="UP000198575">
    <property type="component" value="Unassembled WGS sequence"/>
</dbReference>
<dbReference type="SUPFAM" id="SSF58113">
    <property type="entry name" value="Apolipoprotein A-I"/>
    <property type="match status" value="1"/>
</dbReference>
<keyword evidence="1" id="KW-0175">Coiled coil</keyword>
<evidence type="ECO:0000313" key="2">
    <source>
        <dbReference type="EMBL" id="SFN11310.1"/>
    </source>
</evidence>